<evidence type="ECO:0000256" key="2">
    <source>
        <dbReference type="SAM" id="MobiDB-lite"/>
    </source>
</evidence>
<feature type="compositionally biased region" description="Basic and acidic residues" evidence="2">
    <location>
        <begin position="1277"/>
        <end position="1294"/>
    </location>
</feature>
<organism evidence="3 4">
    <name type="scientific">Vanilla planifolia</name>
    <name type="common">Vanilla</name>
    <dbReference type="NCBI Taxonomy" id="51239"/>
    <lineage>
        <taxon>Eukaryota</taxon>
        <taxon>Viridiplantae</taxon>
        <taxon>Streptophyta</taxon>
        <taxon>Embryophyta</taxon>
        <taxon>Tracheophyta</taxon>
        <taxon>Spermatophyta</taxon>
        <taxon>Magnoliopsida</taxon>
        <taxon>Liliopsida</taxon>
        <taxon>Asparagales</taxon>
        <taxon>Orchidaceae</taxon>
        <taxon>Vanilloideae</taxon>
        <taxon>Vanilleae</taxon>
        <taxon>Vanilla</taxon>
    </lineage>
</organism>
<dbReference type="GO" id="GO:0005634">
    <property type="term" value="C:nucleus"/>
    <property type="evidence" value="ECO:0007669"/>
    <property type="project" value="TreeGrafter"/>
</dbReference>
<sequence length="1617" mass="178786">MRSVTDSEHTETIEGALIAVILQLSSEKRNPFTTNMDFQTLARKDLQFLCKKNRIPANMTNAAMANALQSLDVVEGIEEMQSKLGLQSVKSPEPPRSWRSSSSCQTTPVVEPKMQVSPLPRSRRVTAKVLEIVDMSSDEKEERRDVPEQTLDSPAARRSTRKMIRRKAGPIASTPASNRSVPLPPAPQDDLDEKEGKRDVPEQTLDTPATNRSTRKMTRGRAGSIASTPASKRTVPLPPVLQDDLDEKEERRDMPEQTLETPAAIRSTRKMTRGRAGSIASTPASKPTVPLPPALQNDLDEKEEKRDMPEQTLDTPAARRSTRKTTRVRAGSIVSTPASKRTVSLPLAVQDEKEAKRDVPERTLGTQGTIRSTRKMTRRRAEAIASTPASKATGSDDLDEKKVTRDMPEQTLDTPAMIRSTRKMTRGRAEAIASSSVSKTTVPLLQASGDDLDEKEETRDVPEQTLDTPAMIGSTRKMTRGRAEAIASTSVSNTTVPLLQANGDDLDEKEETRDVPEQTPDTLDTIQYSRTMTRGGAEAIASTSVSKTTVPLLQANGDDLDEKEETRDVPEQTLDNLDTIQYSRTMTRGGAEAIASTSVSKTTVPLLQANGDDLDEKEETRDVPEQTLDTLETIQSTRTMTKGRAEAIASTPASKHNVPLRPARQDDLDEKEELRCETEQTLDTPGTRKMTRGKADAVASTSVSKRSVPLRSACQDDSEAKYLEITYHRSSSLSLRKQAEEMNDVYSSRRKRAKDAVKMTNLAQEEATEEEKEAVENGDLVNVAHDEEKNYQEAEIQDTSSCLDKETTSKVVAVIGSPEEEEWVVLEESPVMGLVSSDANTALVLKDFTSQTLANETPSGDFSSSKNKQTISASPSDGFCGVGEEEEEEKKLGELLTEMTLVDSEEGKVTQDASFISELPASELPKEETKFTEPSSGSQDVTFDTNGPNAPSDLCAAFNDPAREPADEVSVAVSKESETYQGAICNVLQADEEAGEPFASAIIHLSNGTTTGGDVASEFSVSSDKTPDFSQDASLKPKITVISTEINDERSAVNDLRAIAAETTEVNEEISADDSSGEFCVEGVHEWDTGNKIPSISSIDEKLSGDSTTMSTTSISSIVQTESPGSEGDSAAVEREQWPTSDHLKSLSLRKLKALLKQKQKKDKMENKEPLIETAELQVSMENFREDKKAKMKKKSKESENKTREFEFCKDKFSEDKAKQISVCQQDCWQSEVLMVQHQQREKSRLPSNLPTFSAFSRVLYFVGSSSVTKARPSKRPVKENGVLEHPAKIRRPESSSSVSDGKEQHQQEEVIVQVDFAFFDPKPADFHGVKLLLQSYLDDKPWDLSGFVDLILGQPTVGTIVKLDARDEDCGEDGDDGDNEDIYGVITVLNLGRYSDHQCIVELREFLLSVCGDENVKMKLKVLLEQDPSRVGLLVSQRFVNCPNELVPPLYDALFDEVSWATEDEPTEKLRNSFHLKFYLLVTRIYELKHAKQCNAKTKLDCDEPIIYLKAEDEIFHEMSLFSFTFPLHASQFVPHELKNYRSMGLIMIINVDAVPKFREKLKSLLAENFDVYYVLEPKKEKARPLVSKSAKSGGGKRTKEVEQEEDGEGEQSCSV</sequence>
<dbReference type="Proteomes" id="UP000639772">
    <property type="component" value="Chromosome 11"/>
</dbReference>
<feature type="compositionally biased region" description="Basic and acidic residues" evidence="2">
    <location>
        <begin position="137"/>
        <end position="147"/>
    </location>
</feature>
<dbReference type="PANTHER" id="PTHR13261">
    <property type="entry name" value="BRCA2 AND CDKN1A INTERACTING PROTEIN"/>
    <property type="match status" value="1"/>
</dbReference>
<feature type="region of interest" description="Disordered" evidence="2">
    <location>
        <begin position="1271"/>
        <end position="1305"/>
    </location>
</feature>
<reference evidence="3 4" key="1">
    <citation type="journal article" date="2020" name="Nat. Food">
        <title>A phased Vanilla planifolia genome enables genetic improvement of flavour and production.</title>
        <authorList>
            <person name="Hasing T."/>
            <person name="Tang H."/>
            <person name="Brym M."/>
            <person name="Khazi F."/>
            <person name="Huang T."/>
            <person name="Chambers A.H."/>
        </authorList>
    </citation>
    <scope>NUCLEOTIDE SEQUENCE [LARGE SCALE GENOMIC DNA]</scope>
    <source>
        <tissue evidence="3">Leaf</tissue>
    </source>
</reference>
<feature type="region of interest" description="Disordered" evidence="2">
    <location>
        <begin position="1582"/>
        <end position="1617"/>
    </location>
</feature>
<evidence type="ECO:0000313" key="3">
    <source>
        <dbReference type="EMBL" id="KAG0461953.1"/>
    </source>
</evidence>
<dbReference type="PANTHER" id="PTHR13261:SF0">
    <property type="entry name" value="BRCA2 AND CDKN1A-INTERACTING PROTEIN"/>
    <property type="match status" value="1"/>
</dbReference>
<dbReference type="InterPro" id="IPR025602">
    <property type="entry name" value="BCP1_family"/>
</dbReference>
<gene>
    <name evidence="3" type="ORF">HPP92_020429</name>
</gene>
<feature type="compositionally biased region" description="Basic and acidic residues" evidence="2">
    <location>
        <begin position="350"/>
        <end position="361"/>
    </location>
</feature>
<feature type="region of interest" description="Disordered" evidence="2">
    <location>
        <begin position="920"/>
        <end position="959"/>
    </location>
</feature>
<name>A0A835PZP6_VANPL</name>
<dbReference type="OrthoDB" id="27543at2759"/>
<comment type="caution">
    <text evidence="3">The sequence shown here is derived from an EMBL/GenBank/DDBJ whole genome shotgun (WGS) entry which is preliminary data.</text>
</comment>
<feature type="region of interest" description="Disordered" evidence="2">
    <location>
        <begin position="136"/>
        <end position="420"/>
    </location>
</feature>
<protein>
    <submittedName>
        <fullName evidence="3">Uncharacterized protein</fullName>
    </submittedName>
</protein>
<feature type="compositionally biased region" description="Polar residues" evidence="2">
    <location>
        <begin position="932"/>
        <end position="949"/>
    </location>
</feature>
<feature type="compositionally biased region" description="Polar residues" evidence="2">
    <location>
        <begin position="333"/>
        <end position="342"/>
    </location>
</feature>
<feature type="region of interest" description="Disordered" evidence="2">
    <location>
        <begin position="85"/>
        <end position="122"/>
    </location>
</feature>
<feature type="compositionally biased region" description="Basic and acidic residues" evidence="2">
    <location>
        <begin position="399"/>
        <end position="408"/>
    </location>
</feature>
<evidence type="ECO:0000313" key="4">
    <source>
        <dbReference type="Proteomes" id="UP000639772"/>
    </source>
</evidence>
<feature type="region of interest" description="Disordered" evidence="2">
    <location>
        <begin position="1102"/>
        <end position="1140"/>
    </location>
</feature>
<comment type="similarity">
    <text evidence="1">Belongs to the BCP1 family.</text>
</comment>
<feature type="region of interest" description="Disordered" evidence="2">
    <location>
        <begin position="648"/>
        <end position="703"/>
    </location>
</feature>
<feature type="compositionally biased region" description="Polar residues" evidence="2">
    <location>
        <begin position="854"/>
        <end position="875"/>
    </location>
</feature>
<feature type="region of interest" description="Disordered" evidence="2">
    <location>
        <begin position="854"/>
        <end position="887"/>
    </location>
</feature>
<feature type="compositionally biased region" description="Basic residues" evidence="2">
    <location>
        <begin position="158"/>
        <end position="168"/>
    </location>
</feature>
<evidence type="ECO:0000256" key="1">
    <source>
        <dbReference type="ARBA" id="ARBA00006781"/>
    </source>
</evidence>
<dbReference type="Pfam" id="PF13862">
    <property type="entry name" value="BCCIP"/>
    <property type="match status" value="1"/>
</dbReference>
<proteinExistence type="inferred from homology"/>
<accession>A0A835PZP6</accession>
<dbReference type="EMBL" id="JADCNM010000011">
    <property type="protein sequence ID" value="KAG0461953.1"/>
    <property type="molecule type" value="Genomic_DNA"/>
</dbReference>
<feature type="compositionally biased region" description="Low complexity" evidence="2">
    <location>
        <begin position="1105"/>
        <end position="1123"/>
    </location>
</feature>